<dbReference type="EMBL" id="CP036343">
    <property type="protein sequence ID" value="QDT89947.1"/>
    <property type="molecule type" value="Genomic_DNA"/>
</dbReference>
<dbReference type="RefSeq" id="WP_145225559.1">
    <property type="nucleotide sequence ID" value="NZ_CP036343.1"/>
</dbReference>
<evidence type="ECO:0000313" key="2">
    <source>
        <dbReference type="Proteomes" id="UP000316855"/>
    </source>
</evidence>
<name>A0A517VAB1_9PLAN</name>
<sequence length="97" mass="11024">MARIQDEFLDKSVIDGFPPILNPVDAIALVRSCRTRKAKVLGIDGFHIIDSKMQPDMAESIDYSTNRKIVSDCWTEAEHFLQARIKSELVFEVVVDE</sequence>
<organism evidence="1 2">
    <name type="scientific">Gimesia algae</name>
    <dbReference type="NCBI Taxonomy" id="2527971"/>
    <lineage>
        <taxon>Bacteria</taxon>
        <taxon>Pseudomonadati</taxon>
        <taxon>Planctomycetota</taxon>
        <taxon>Planctomycetia</taxon>
        <taxon>Planctomycetales</taxon>
        <taxon>Planctomycetaceae</taxon>
        <taxon>Gimesia</taxon>
    </lineage>
</organism>
<dbReference type="KEGG" id="gax:Pan161_15800"/>
<protein>
    <submittedName>
        <fullName evidence="1">Uncharacterized protein</fullName>
    </submittedName>
</protein>
<dbReference type="Proteomes" id="UP000316855">
    <property type="component" value="Chromosome"/>
</dbReference>
<dbReference type="OrthoDB" id="676560at2"/>
<proteinExistence type="predicted"/>
<keyword evidence="2" id="KW-1185">Reference proteome</keyword>
<accession>A0A517VAB1</accession>
<dbReference type="AlphaFoldDB" id="A0A517VAB1"/>
<gene>
    <name evidence="1" type="ORF">Pan161_15800</name>
</gene>
<reference evidence="1 2" key="1">
    <citation type="submission" date="2019-02" db="EMBL/GenBank/DDBJ databases">
        <title>Deep-cultivation of Planctomycetes and their phenomic and genomic characterization uncovers novel biology.</title>
        <authorList>
            <person name="Wiegand S."/>
            <person name="Jogler M."/>
            <person name="Boedeker C."/>
            <person name="Pinto D."/>
            <person name="Vollmers J."/>
            <person name="Rivas-Marin E."/>
            <person name="Kohn T."/>
            <person name="Peeters S.H."/>
            <person name="Heuer A."/>
            <person name="Rast P."/>
            <person name="Oberbeckmann S."/>
            <person name="Bunk B."/>
            <person name="Jeske O."/>
            <person name="Meyerdierks A."/>
            <person name="Storesund J.E."/>
            <person name="Kallscheuer N."/>
            <person name="Luecker S."/>
            <person name="Lage O.M."/>
            <person name="Pohl T."/>
            <person name="Merkel B.J."/>
            <person name="Hornburger P."/>
            <person name="Mueller R.-W."/>
            <person name="Bruemmer F."/>
            <person name="Labrenz M."/>
            <person name="Spormann A.M."/>
            <person name="Op den Camp H."/>
            <person name="Overmann J."/>
            <person name="Amann R."/>
            <person name="Jetten M.S.M."/>
            <person name="Mascher T."/>
            <person name="Medema M.H."/>
            <person name="Devos D.P."/>
            <person name="Kaster A.-K."/>
            <person name="Ovreas L."/>
            <person name="Rohde M."/>
            <person name="Galperin M.Y."/>
            <person name="Jogler C."/>
        </authorList>
    </citation>
    <scope>NUCLEOTIDE SEQUENCE [LARGE SCALE GENOMIC DNA]</scope>
    <source>
        <strain evidence="1 2">Pan161</strain>
    </source>
</reference>
<evidence type="ECO:0000313" key="1">
    <source>
        <dbReference type="EMBL" id="QDT89947.1"/>
    </source>
</evidence>